<dbReference type="EMBL" id="KQ085901">
    <property type="protein sequence ID" value="KLO17777.1"/>
    <property type="molecule type" value="Genomic_DNA"/>
</dbReference>
<accession>A0A0H2S1N5</accession>
<reference evidence="1 2" key="1">
    <citation type="submission" date="2015-04" db="EMBL/GenBank/DDBJ databases">
        <title>Complete genome sequence of Schizopora paradoxa KUC8140, a cosmopolitan wood degrader in East Asia.</title>
        <authorList>
            <consortium name="DOE Joint Genome Institute"/>
            <person name="Min B."/>
            <person name="Park H."/>
            <person name="Jang Y."/>
            <person name="Kim J.-J."/>
            <person name="Kim K.H."/>
            <person name="Pangilinan J."/>
            <person name="Lipzen A."/>
            <person name="Riley R."/>
            <person name="Grigoriev I.V."/>
            <person name="Spatafora J.W."/>
            <person name="Choi I.-G."/>
        </authorList>
    </citation>
    <scope>NUCLEOTIDE SEQUENCE [LARGE SCALE GENOMIC DNA]</scope>
    <source>
        <strain evidence="1 2">KUC8140</strain>
    </source>
</reference>
<protein>
    <submittedName>
        <fullName evidence="1">Uncharacterized protein</fullName>
    </submittedName>
</protein>
<dbReference type="InParanoid" id="A0A0H2S1N5"/>
<dbReference type="AlphaFoldDB" id="A0A0H2S1N5"/>
<name>A0A0H2S1N5_9AGAM</name>
<evidence type="ECO:0000313" key="2">
    <source>
        <dbReference type="Proteomes" id="UP000053477"/>
    </source>
</evidence>
<sequence>MKSSCALRAVSFAFLTSLDRAPLRPTSSLPSFLPPLVSPHPHPRPLTAPRSWILLLFGCGLFVRNMEGRGSERRTPFGSSFQRMLRPLPRFLCPDLCPSPLH</sequence>
<proteinExistence type="predicted"/>
<organism evidence="1 2">
    <name type="scientific">Schizopora paradoxa</name>
    <dbReference type="NCBI Taxonomy" id="27342"/>
    <lineage>
        <taxon>Eukaryota</taxon>
        <taxon>Fungi</taxon>
        <taxon>Dikarya</taxon>
        <taxon>Basidiomycota</taxon>
        <taxon>Agaricomycotina</taxon>
        <taxon>Agaricomycetes</taxon>
        <taxon>Hymenochaetales</taxon>
        <taxon>Schizoporaceae</taxon>
        <taxon>Schizopora</taxon>
    </lineage>
</organism>
<gene>
    <name evidence="1" type="ORF">SCHPADRAFT_150587</name>
</gene>
<dbReference type="Proteomes" id="UP000053477">
    <property type="component" value="Unassembled WGS sequence"/>
</dbReference>
<evidence type="ECO:0000313" key="1">
    <source>
        <dbReference type="EMBL" id="KLO17777.1"/>
    </source>
</evidence>
<keyword evidence="2" id="KW-1185">Reference proteome</keyword>